<gene>
    <name evidence="2" type="ORF">ACFPM7_28005</name>
</gene>
<evidence type="ECO:0000313" key="3">
    <source>
        <dbReference type="Proteomes" id="UP001596157"/>
    </source>
</evidence>
<dbReference type="Pfam" id="PF00239">
    <property type="entry name" value="Resolvase"/>
    <property type="match status" value="1"/>
</dbReference>
<accession>A0ABW0EXL0</accession>
<dbReference type="Proteomes" id="UP001596157">
    <property type="component" value="Unassembled WGS sequence"/>
</dbReference>
<evidence type="ECO:0000313" key="2">
    <source>
        <dbReference type="EMBL" id="MFC5290911.1"/>
    </source>
</evidence>
<protein>
    <submittedName>
        <fullName evidence="2">Recombinase family protein</fullName>
    </submittedName>
</protein>
<proteinExistence type="predicted"/>
<comment type="caution">
    <text evidence="2">The sequence shown here is derived from an EMBL/GenBank/DDBJ whole genome shotgun (WGS) entry which is preliminary data.</text>
</comment>
<dbReference type="Gene3D" id="3.40.50.1390">
    <property type="entry name" value="Resolvase, N-terminal catalytic domain"/>
    <property type="match status" value="1"/>
</dbReference>
<keyword evidence="3" id="KW-1185">Reference proteome</keyword>
<dbReference type="EMBL" id="JBHSKF010000019">
    <property type="protein sequence ID" value="MFC5290911.1"/>
    <property type="molecule type" value="Genomic_DNA"/>
</dbReference>
<organism evidence="2 3">
    <name type="scientific">Actinokineospora guangxiensis</name>
    <dbReference type="NCBI Taxonomy" id="1490288"/>
    <lineage>
        <taxon>Bacteria</taxon>
        <taxon>Bacillati</taxon>
        <taxon>Actinomycetota</taxon>
        <taxon>Actinomycetes</taxon>
        <taxon>Pseudonocardiales</taxon>
        <taxon>Pseudonocardiaceae</taxon>
        <taxon>Actinokineospora</taxon>
    </lineage>
</organism>
<dbReference type="InterPro" id="IPR006119">
    <property type="entry name" value="Resolv_N"/>
</dbReference>
<feature type="domain" description="Resolvase/invertase-type recombinase catalytic" evidence="1">
    <location>
        <begin position="7"/>
        <end position="105"/>
    </location>
</feature>
<name>A0ABW0EXL0_9PSEU</name>
<dbReference type="RefSeq" id="WP_378250810.1">
    <property type="nucleotide sequence ID" value="NZ_JBHSKF010000019.1"/>
</dbReference>
<dbReference type="InterPro" id="IPR036162">
    <property type="entry name" value="Resolvase-like_N_sf"/>
</dbReference>
<reference evidence="3" key="1">
    <citation type="journal article" date="2019" name="Int. J. Syst. Evol. Microbiol.">
        <title>The Global Catalogue of Microorganisms (GCM) 10K type strain sequencing project: providing services to taxonomists for standard genome sequencing and annotation.</title>
        <authorList>
            <consortium name="The Broad Institute Genomics Platform"/>
            <consortium name="The Broad Institute Genome Sequencing Center for Infectious Disease"/>
            <person name="Wu L."/>
            <person name="Ma J."/>
        </authorList>
    </citation>
    <scope>NUCLEOTIDE SEQUENCE [LARGE SCALE GENOMIC DNA]</scope>
    <source>
        <strain evidence="3">CCUG 59778</strain>
    </source>
</reference>
<sequence>MNGAPVVYGYVRSMVDDSTYVAECKEQLASWCAREGWVLDAVFVDSGGALDDERIGFRGLLDALSLPQAAAVVVLNAVHLSPKADIAVRLVQGIRRTGCALKLRDGELPEQARRLWLGEPERKK</sequence>
<evidence type="ECO:0000259" key="1">
    <source>
        <dbReference type="Pfam" id="PF00239"/>
    </source>
</evidence>